<keyword evidence="3" id="KW-1185">Reference proteome</keyword>
<feature type="transmembrane region" description="Helical" evidence="1">
    <location>
        <begin position="47"/>
        <end position="70"/>
    </location>
</feature>
<dbReference type="AlphaFoldDB" id="A0A830C419"/>
<dbReference type="EMBL" id="BMAC01000347">
    <property type="protein sequence ID" value="GFP94380.1"/>
    <property type="molecule type" value="Genomic_DNA"/>
</dbReference>
<proteinExistence type="predicted"/>
<comment type="caution">
    <text evidence="2">The sequence shown here is derived from an EMBL/GenBank/DDBJ whole genome shotgun (WGS) entry which is preliminary data.</text>
</comment>
<reference evidence="2" key="1">
    <citation type="submission" date="2020-07" db="EMBL/GenBank/DDBJ databases">
        <title>Ethylene signaling mediates host invasion by parasitic plants.</title>
        <authorList>
            <person name="Yoshida S."/>
        </authorList>
    </citation>
    <scope>NUCLEOTIDE SEQUENCE</scope>
    <source>
        <strain evidence="2">Okayama</strain>
    </source>
</reference>
<name>A0A830C419_9LAMI</name>
<protein>
    <submittedName>
        <fullName evidence="2">Uncharacterized protein</fullName>
    </submittedName>
</protein>
<keyword evidence="1" id="KW-1133">Transmembrane helix</keyword>
<evidence type="ECO:0000256" key="1">
    <source>
        <dbReference type="SAM" id="Phobius"/>
    </source>
</evidence>
<organism evidence="2 3">
    <name type="scientific">Phtheirospermum japonicum</name>
    <dbReference type="NCBI Taxonomy" id="374723"/>
    <lineage>
        <taxon>Eukaryota</taxon>
        <taxon>Viridiplantae</taxon>
        <taxon>Streptophyta</taxon>
        <taxon>Embryophyta</taxon>
        <taxon>Tracheophyta</taxon>
        <taxon>Spermatophyta</taxon>
        <taxon>Magnoliopsida</taxon>
        <taxon>eudicotyledons</taxon>
        <taxon>Gunneridae</taxon>
        <taxon>Pentapetalae</taxon>
        <taxon>asterids</taxon>
        <taxon>lamiids</taxon>
        <taxon>Lamiales</taxon>
        <taxon>Orobanchaceae</taxon>
        <taxon>Orobanchaceae incertae sedis</taxon>
        <taxon>Phtheirospermum</taxon>
    </lineage>
</organism>
<gene>
    <name evidence="2" type="ORF">PHJA_001582400</name>
</gene>
<keyword evidence="1" id="KW-0812">Transmembrane</keyword>
<evidence type="ECO:0000313" key="3">
    <source>
        <dbReference type="Proteomes" id="UP000653305"/>
    </source>
</evidence>
<dbReference type="Proteomes" id="UP000653305">
    <property type="component" value="Unassembled WGS sequence"/>
</dbReference>
<keyword evidence="1" id="KW-0472">Membrane</keyword>
<evidence type="ECO:0000313" key="2">
    <source>
        <dbReference type="EMBL" id="GFP94380.1"/>
    </source>
</evidence>
<accession>A0A830C419</accession>
<sequence length="153" mass="17245">NHHHHLSSSAANLLSDPFDKIAKVSDPGFLEKLVLVGLDPTTAILEIGLLGPFLFAFGFLFILIIVMCWYPKLPVEKFLYVIAYASTEPSHCLFRQGSSYHHCVELTSLLLSGLVCLVSLMKSWLAHKVSLFSYLSRFRICNVLNEFRCSLKK</sequence>
<feature type="non-terminal residue" evidence="2">
    <location>
        <position position="1"/>
    </location>
</feature>